<proteinExistence type="predicted"/>
<reference evidence="3 4" key="1">
    <citation type="submission" date="2024-03" db="EMBL/GenBank/DDBJ databases">
        <title>Community enrichment and isolation of bacterial strains for fucoidan degradation.</title>
        <authorList>
            <person name="Sichert A."/>
        </authorList>
    </citation>
    <scope>NUCLEOTIDE SEQUENCE [LARGE SCALE GENOMIC DNA]</scope>
    <source>
        <strain evidence="3 4">AS76</strain>
    </source>
</reference>
<keyword evidence="4" id="KW-1185">Reference proteome</keyword>
<keyword evidence="1" id="KW-1133">Transmembrane helix</keyword>
<feature type="transmembrane region" description="Helical" evidence="1">
    <location>
        <begin position="12"/>
        <end position="32"/>
    </location>
</feature>
<name>A0ABU9TX58_9GAMM</name>
<feature type="domain" description="SHOCT" evidence="2">
    <location>
        <begin position="45"/>
        <end position="70"/>
    </location>
</feature>
<keyword evidence="1" id="KW-0472">Membrane</keyword>
<evidence type="ECO:0000313" key="4">
    <source>
        <dbReference type="Proteomes" id="UP001449225"/>
    </source>
</evidence>
<dbReference type="RefSeq" id="WP_342855144.1">
    <property type="nucleotide sequence ID" value="NZ_JBBMRA010000028.1"/>
</dbReference>
<dbReference type="InterPro" id="IPR018649">
    <property type="entry name" value="SHOCT"/>
</dbReference>
<evidence type="ECO:0000259" key="2">
    <source>
        <dbReference type="Pfam" id="PF09851"/>
    </source>
</evidence>
<accession>A0ABU9TX58</accession>
<organism evidence="3 4">
    <name type="scientific">Neptuniibacter pectenicola</name>
    <dbReference type="NCBI Taxonomy" id="1806669"/>
    <lineage>
        <taxon>Bacteria</taxon>
        <taxon>Pseudomonadati</taxon>
        <taxon>Pseudomonadota</taxon>
        <taxon>Gammaproteobacteria</taxon>
        <taxon>Oceanospirillales</taxon>
        <taxon>Oceanospirillaceae</taxon>
        <taxon>Neptuniibacter</taxon>
    </lineage>
</organism>
<evidence type="ECO:0000256" key="1">
    <source>
        <dbReference type="SAM" id="Phobius"/>
    </source>
</evidence>
<gene>
    <name evidence="3" type="ORF">WNY58_16760</name>
</gene>
<dbReference type="Proteomes" id="UP001449225">
    <property type="component" value="Unassembled WGS sequence"/>
</dbReference>
<keyword evidence="1" id="KW-0812">Transmembrane</keyword>
<sequence>MWHTGDMFTSGWHGFGMLFWLLIIVLFILLLVKAFSKKREASSTAMDILDDRYAKGDISEEEYLKKKAELEK</sequence>
<dbReference type="EMBL" id="JBBMRA010000028">
    <property type="protein sequence ID" value="MEM5538036.1"/>
    <property type="molecule type" value="Genomic_DNA"/>
</dbReference>
<evidence type="ECO:0000313" key="3">
    <source>
        <dbReference type="EMBL" id="MEM5538036.1"/>
    </source>
</evidence>
<dbReference type="Pfam" id="PF09851">
    <property type="entry name" value="SHOCT"/>
    <property type="match status" value="1"/>
</dbReference>
<protein>
    <submittedName>
        <fullName evidence="3">SHOCT domain-containing protein</fullName>
    </submittedName>
</protein>
<comment type="caution">
    <text evidence="3">The sequence shown here is derived from an EMBL/GenBank/DDBJ whole genome shotgun (WGS) entry which is preliminary data.</text>
</comment>